<proteinExistence type="predicted"/>
<protein>
    <submittedName>
        <fullName evidence="1">Uncharacterized protein</fullName>
    </submittedName>
</protein>
<evidence type="ECO:0000313" key="2">
    <source>
        <dbReference type="Proteomes" id="UP001529272"/>
    </source>
</evidence>
<dbReference type="Proteomes" id="UP001529272">
    <property type="component" value="Unassembled WGS sequence"/>
</dbReference>
<reference evidence="2" key="1">
    <citation type="submission" date="2023-06" db="EMBL/GenBank/DDBJ databases">
        <title>Itaconate inhibition of nontuberculous mycobacteria.</title>
        <authorList>
            <person name="Spilker T."/>
        </authorList>
    </citation>
    <scope>NUCLEOTIDE SEQUENCE [LARGE SCALE GENOMIC DNA]</scope>
    <source>
        <strain evidence="2">FLAC1071</strain>
    </source>
</reference>
<gene>
    <name evidence="1" type="ORF">QRB35_15450</name>
</gene>
<dbReference type="EMBL" id="JASZZX010000013">
    <property type="protein sequence ID" value="MDM3927407.1"/>
    <property type="molecule type" value="Genomic_DNA"/>
</dbReference>
<name>A0ABT7P2A5_MYCIT</name>
<keyword evidence="2" id="KW-1185">Reference proteome</keyword>
<evidence type="ECO:0000313" key="1">
    <source>
        <dbReference type="EMBL" id="MDM3927407.1"/>
    </source>
</evidence>
<dbReference type="RefSeq" id="WP_289114621.1">
    <property type="nucleotide sequence ID" value="NZ_JASZZX010000013.1"/>
</dbReference>
<sequence length="117" mass="12985">MSSPRITSRPAILADFADVDSLQQPRFIATVTGSQLKAGMVVLDDELGIPAVGLDHRVRATPRSGLIAFLVNDFDRGGWRHLEFHPRSTFKVLGEQRLEERQHDSSQRRCSSCADAP</sequence>
<organism evidence="1 2">
    <name type="scientific">Mycobacterium intracellulare subsp. chimaera</name>
    <dbReference type="NCBI Taxonomy" id="222805"/>
    <lineage>
        <taxon>Bacteria</taxon>
        <taxon>Bacillati</taxon>
        <taxon>Actinomycetota</taxon>
        <taxon>Actinomycetes</taxon>
        <taxon>Mycobacteriales</taxon>
        <taxon>Mycobacteriaceae</taxon>
        <taxon>Mycobacterium</taxon>
        <taxon>Mycobacterium avium complex (MAC)</taxon>
    </lineage>
</organism>
<reference evidence="1 2" key="2">
    <citation type="submission" date="2023-06" db="EMBL/GenBank/DDBJ databases">
        <title>Itaconate inhibition of nontuberculous mycobacteria.</title>
        <authorList>
            <person name="Breen P."/>
            <person name="Zimbric M."/>
            <person name="Caverly L."/>
        </authorList>
    </citation>
    <scope>NUCLEOTIDE SEQUENCE [LARGE SCALE GENOMIC DNA]</scope>
    <source>
        <strain evidence="1 2">FLAC1071</strain>
    </source>
</reference>
<accession>A0ABT7P2A5</accession>
<comment type="caution">
    <text evidence="1">The sequence shown here is derived from an EMBL/GenBank/DDBJ whole genome shotgun (WGS) entry which is preliminary data.</text>
</comment>